<evidence type="ECO:0000313" key="7">
    <source>
        <dbReference type="Proteomes" id="UP001497623"/>
    </source>
</evidence>
<proteinExistence type="predicted"/>
<sequence>FKAGLETDSWTLATHLSIWGSIAMWFIFVLVYSQFWPMIPVGAEMTQMYKQVLSSPLFWFGLILIPMTSLLLDIVVKVMRNTIAKSQTEQVRECEAKNKDPTKVIAGNRLTETARLLKNVFRRSTRLNPDVELAHGYAFSQEEHGVMGQGEIIRQYDTTQPKPGGF</sequence>
<feature type="non-terminal residue" evidence="6">
    <location>
        <position position="1"/>
    </location>
</feature>
<keyword evidence="4" id="KW-1133">Transmembrane helix</keyword>
<dbReference type="GO" id="GO:0005886">
    <property type="term" value="C:plasma membrane"/>
    <property type="evidence" value="ECO:0007669"/>
    <property type="project" value="TreeGrafter"/>
</dbReference>
<evidence type="ECO:0000313" key="6">
    <source>
        <dbReference type="EMBL" id="CAL4102227.1"/>
    </source>
</evidence>
<keyword evidence="7" id="KW-1185">Reference proteome</keyword>
<comment type="subcellular location">
    <subcellularLocation>
        <location evidence="1">Membrane</location>
        <topology evidence="1">Multi-pass membrane protein</topology>
    </subcellularLocation>
</comment>
<evidence type="ECO:0000256" key="4">
    <source>
        <dbReference type="SAM" id="Phobius"/>
    </source>
</evidence>
<feature type="domain" description="P-type ATPase C-terminal" evidence="5">
    <location>
        <begin position="1"/>
        <end position="84"/>
    </location>
</feature>
<evidence type="ECO:0000256" key="1">
    <source>
        <dbReference type="ARBA" id="ARBA00004141"/>
    </source>
</evidence>
<name>A0AAV2QV67_MEGNR</name>
<dbReference type="Proteomes" id="UP001497623">
    <property type="component" value="Unassembled WGS sequence"/>
</dbReference>
<dbReference type="AlphaFoldDB" id="A0AAV2QV67"/>
<dbReference type="InterPro" id="IPR032630">
    <property type="entry name" value="P_typ_ATPase_c"/>
</dbReference>
<evidence type="ECO:0000256" key="2">
    <source>
        <dbReference type="ARBA" id="ARBA00022723"/>
    </source>
</evidence>
<feature type="transmembrane region" description="Helical" evidence="4">
    <location>
        <begin position="56"/>
        <end position="76"/>
    </location>
</feature>
<dbReference type="PANTHER" id="PTHR24092">
    <property type="entry name" value="PROBABLE PHOSPHOLIPID-TRANSPORTING ATPASE"/>
    <property type="match status" value="1"/>
</dbReference>
<feature type="transmembrane region" description="Helical" evidence="4">
    <location>
        <begin position="12"/>
        <end position="36"/>
    </location>
</feature>
<accession>A0AAV2QV67</accession>
<keyword evidence="4" id="KW-0472">Membrane</keyword>
<dbReference type="Pfam" id="PF16212">
    <property type="entry name" value="PhoLip_ATPase_C"/>
    <property type="match status" value="1"/>
</dbReference>
<dbReference type="GO" id="GO:0005802">
    <property type="term" value="C:trans-Golgi network"/>
    <property type="evidence" value="ECO:0007669"/>
    <property type="project" value="TreeGrafter"/>
</dbReference>
<keyword evidence="3" id="KW-0460">Magnesium</keyword>
<dbReference type="GO" id="GO:0046872">
    <property type="term" value="F:metal ion binding"/>
    <property type="evidence" value="ECO:0007669"/>
    <property type="project" value="UniProtKB-KW"/>
</dbReference>
<evidence type="ECO:0000256" key="3">
    <source>
        <dbReference type="ARBA" id="ARBA00022842"/>
    </source>
</evidence>
<organism evidence="6 7">
    <name type="scientific">Meganyctiphanes norvegica</name>
    <name type="common">Northern krill</name>
    <name type="synonym">Thysanopoda norvegica</name>
    <dbReference type="NCBI Taxonomy" id="48144"/>
    <lineage>
        <taxon>Eukaryota</taxon>
        <taxon>Metazoa</taxon>
        <taxon>Ecdysozoa</taxon>
        <taxon>Arthropoda</taxon>
        <taxon>Crustacea</taxon>
        <taxon>Multicrustacea</taxon>
        <taxon>Malacostraca</taxon>
        <taxon>Eumalacostraca</taxon>
        <taxon>Eucarida</taxon>
        <taxon>Euphausiacea</taxon>
        <taxon>Euphausiidae</taxon>
        <taxon>Meganyctiphanes</taxon>
    </lineage>
</organism>
<protein>
    <recommendedName>
        <fullName evidence="5">P-type ATPase C-terminal domain-containing protein</fullName>
    </recommendedName>
</protein>
<dbReference type="GO" id="GO:0140326">
    <property type="term" value="F:ATPase-coupled intramembrane lipid transporter activity"/>
    <property type="evidence" value="ECO:0007669"/>
    <property type="project" value="TreeGrafter"/>
</dbReference>
<comment type="caution">
    <text evidence="6">The sequence shown here is derived from an EMBL/GenBank/DDBJ whole genome shotgun (WGS) entry which is preliminary data.</text>
</comment>
<dbReference type="EMBL" id="CAXKWB010011729">
    <property type="protein sequence ID" value="CAL4102227.1"/>
    <property type="molecule type" value="Genomic_DNA"/>
</dbReference>
<gene>
    <name evidence="6" type="ORF">MNOR_LOCUS17232</name>
</gene>
<dbReference type="PANTHER" id="PTHR24092:SF150">
    <property type="entry name" value="PHOSPHOLIPID-TRANSPORTING ATPASE"/>
    <property type="match status" value="1"/>
</dbReference>
<reference evidence="6 7" key="1">
    <citation type="submission" date="2024-05" db="EMBL/GenBank/DDBJ databases">
        <authorList>
            <person name="Wallberg A."/>
        </authorList>
    </citation>
    <scope>NUCLEOTIDE SEQUENCE [LARGE SCALE GENOMIC DNA]</scope>
</reference>
<keyword evidence="2" id="KW-0479">Metal-binding</keyword>
<keyword evidence="4" id="KW-0812">Transmembrane</keyword>
<evidence type="ECO:0000259" key="5">
    <source>
        <dbReference type="Pfam" id="PF16212"/>
    </source>
</evidence>
<dbReference type="GO" id="GO:0045332">
    <property type="term" value="P:phospholipid translocation"/>
    <property type="evidence" value="ECO:0007669"/>
    <property type="project" value="TreeGrafter"/>
</dbReference>